<proteinExistence type="predicted"/>
<name>A0ABV8SDX1_9BACL</name>
<evidence type="ECO:0000313" key="2">
    <source>
        <dbReference type="Proteomes" id="UP001595755"/>
    </source>
</evidence>
<keyword evidence="2" id="KW-1185">Reference proteome</keyword>
<gene>
    <name evidence="1" type="ORF">ACFO1S_20245</name>
</gene>
<comment type="caution">
    <text evidence="1">The sequence shown here is derived from an EMBL/GenBank/DDBJ whole genome shotgun (WGS) entry which is preliminary data.</text>
</comment>
<dbReference type="EMBL" id="JBHSED010000040">
    <property type="protein sequence ID" value="MFC4305764.1"/>
    <property type="molecule type" value="Genomic_DNA"/>
</dbReference>
<accession>A0ABV8SDX1</accession>
<dbReference type="Proteomes" id="UP001595755">
    <property type="component" value="Unassembled WGS sequence"/>
</dbReference>
<evidence type="ECO:0008006" key="3">
    <source>
        <dbReference type="Google" id="ProtNLM"/>
    </source>
</evidence>
<evidence type="ECO:0000313" key="1">
    <source>
        <dbReference type="EMBL" id="MFC4305764.1"/>
    </source>
</evidence>
<sequence length="116" mass="13526">MTRDELYEIFEEIKSEYPFFDVGEENFERHWRYLQDFSFEDALANVIQHIKTTPRRQPGIGDIRGQLGDMVDSQRSKDETATYFGKLEQWSRNSSPPPPGFMDEIRAKVMGDTGTV</sequence>
<organism evidence="1 2">
    <name type="scientific">Cohnella boryungensis</name>
    <dbReference type="NCBI Taxonomy" id="768479"/>
    <lineage>
        <taxon>Bacteria</taxon>
        <taxon>Bacillati</taxon>
        <taxon>Bacillota</taxon>
        <taxon>Bacilli</taxon>
        <taxon>Bacillales</taxon>
        <taxon>Paenibacillaceae</taxon>
        <taxon>Cohnella</taxon>
    </lineage>
</organism>
<dbReference type="Gene3D" id="1.10.8.200">
    <property type="entry name" value="Replisome organizer (g39p helicase loader/inhibitor protein)"/>
    <property type="match status" value="1"/>
</dbReference>
<dbReference type="RefSeq" id="WP_204601340.1">
    <property type="nucleotide sequence ID" value="NZ_JBHSED010000040.1"/>
</dbReference>
<protein>
    <recommendedName>
        <fullName evidence="3">Replicative helicase inhibitor G39P N-terminal domain-containing protein</fullName>
    </recommendedName>
</protein>
<reference evidence="2" key="1">
    <citation type="journal article" date="2019" name="Int. J. Syst. Evol. Microbiol.">
        <title>The Global Catalogue of Microorganisms (GCM) 10K type strain sequencing project: providing services to taxonomists for standard genome sequencing and annotation.</title>
        <authorList>
            <consortium name="The Broad Institute Genomics Platform"/>
            <consortium name="The Broad Institute Genome Sequencing Center for Infectious Disease"/>
            <person name="Wu L."/>
            <person name="Ma J."/>
        </authorList>
    </citation>
    <scope>NUCLEOTIDE SEQUENCE [LARGE SCALE GENOMIC DNA]</scope>
    <source>
        <strain evidence="2">CGMCC 4.1641</strain>
    </source>
</reference>